<dbReference type="Pfam" id="PF19555">
    <property type="entry name" value="DUF6078"/>
    <property type="match status" value="1"/>
</dbReference>
<reference evidence="1" key="1">
    <citation type="journal article" date="2021" name="PeerJ">
        <title>Extensive microbial diversity within the chicken gut microbiome revealed by metagenomics and culture.</title>
        <authorList>
            <person name="Gilroy R."/>
            <person name="Ravi A."/>
            <person name="Getino M."/>
            <person name="Pursley I."/>
            <person name="Horton D.L."/>
            <person name="Alikhan N.F."/>
            <person name="Baker D."/>
            <person name="Gharbi K."/>
            <person name="Hall N."/>
            <person name="Watson M."/>
            <person name="Adriaenssens E.M."/>
            <person name="Foster-Nyarko E."/>
            <person name="Jarju S."/>
            <person name="Secka A."/>
            <person name="Antonio M."/>
            <person name="Oren A."/>
            <person name="Chaudhuri R.R."/>
            <person name="La Ragione R."/>
            <person name="Hildebrand F."/>
            <person name="Pallen M.J."/>
        </authorList>
    </citation>
    <scope>NUCLEOTIDE SEQUENCE</scope>
    <source>
        <strain evidence="1">ChiHjej9B8-1298</strain>
    </source>
</reference>
<protein>
    <submittedName>
        <fullName evidence="1">Uncharacterized protein</fullName>
    </submittedName>
</protein>
<evidence type="ECO:0000313" key="1">
    <source>
        <dbReference type="EMBL" id="HIZ33977.1"/>
    </source>
</evidence>
<dbReference type="InterPro" id="IPR045724">
    <property type="entry name" value="DUF6078"/>
</dbReference>
<dbReference type="Proteomes" id="UP000824028">
    <property type="component" value="Unassembled WGS sequence"/>
</dbReference>
<dbReference type="AlphaFoldDB" id="A0A9D2EAV9"/>
<gene>
    <name evidence="1" type="ORF">H9814_10675</name>
</gene>
<organism evidence="1 2">
    <name type="scientific">Candidatus Bacteroides merdigallinarum</name>
    <dbReference type="NCBI Taxonomy" id="2838473"/>
    <lineage>
        <taxon>Bacteria</taxon>
        <taxon>Pseudomonadati</taxon>
        <taxon>Bacteroidota</taxon>
        <taxon>Bacteroidia</taxon>
        <taxon>Bacteroidales</taxon>
        <taxon>Bacteroidaceae</taxon>
        <taxon>Bacteroides</taxon>
    </lineage>
</organism>
<sequence length="144" mass="16721">MEETFDYSQVPSYFIHCFNAQCPRAEKCLRQLAARYVTALRPVVQAVSPAVWEAEGKPCAYFHPIRRVRMAWGVRKAIGRMPYKEGQYVVKALNQMYTKATLNRITTCQRPLSPEEQKRIEALFASYGVTDGNVFDRVEMNYDW</sequence>
<proteinExistence type="predicted"/>
<dbReference type="EMBL" id="DXBX01000088">
    <property type="protein sequence ID" value="HIZ33977.1"/>
    <property type="molecule type" value="Genomic_DNA"/>
</dbReference>
<name>A0A9D2EAV9_9BACE</name>
<comment type="caution">
    <text evidence="1">The sequence shown here is derived from an EMBL/GenBank/DDBJ whole genome shotgun (WGS) entry which is preliminary data.</text>
</comment>
<accession>A0A9D2EAV9</accession>
<reference evidence="1" key="2">
    <citation type="submission" date="2021-04" db="EMBL/GenBank/DDBJ databases">
        <authorList>
            <person name="Gilroy R."/>
        </authorList>
    </citation>
    <scope>NUCLEOTIDE SEQUENCE</scope>
    <source>
        <strain evidence="1">ChiHjej9B8-1298</strain>
    </source>
</reference>
<evidence type="ECO:0000313" key="2">
    <source>
        <dbReference type="Proteomes" id="UP000824028"/>
    </source>
</evidence>